<accession>A0A836KES3</accession>
<dbReference type="Proteomes" id="UP000673552">
    <property type="component" value="Chromosome 34"/>
</dbReference>
<sequence length="1482" mass="156742">MMKAHAPHPSPRLPHNSISQGSTHPERMQVSRSAVRQPNARAKTTERVTTRAKVQGAKKEATAVVENTQQRRLEWYPRRCVAMQRPAAVYTLPRASEASAQRDAATSIASAAAGGSVDVPTRYGAVAYAHGSANAASSSTSSSCYDSAASAVAAGNHPEVDPEAPVAPITGRCLVEARREAPHIASGYPSPPLIASSSSISSTSDLDHQRILPSRMRDIFAFALSNKSHNSGAGVKGVALRASRNRARPPPVMAKGVSSHVASSHPLAQKPSRTIRSPFVWQQPVKGALASSSSFSCPSECVVAADPFAAAVQEAGDPLVLRHAIGYLLSKARRLERENQCLWWQAHSWDPHRALESRDCDPVASPPAYRRVRSAPSLAATATCTPTVVSSKILASKQARHLRGPPQRVFVKRQPSLSQENGRSASWTSTSSLSERSVHRGSIGEGGNAAAERNNASPDPRLRRVPVVSPSAAADTPSAQSTELTRTTATSAVPRAEVGVQCRQGPRNSAVDAIQHPSPVCDKLTSALEAAGAVAEALQPVFSSPHANASAQTEIVTPLAPALLRTPDRRRDALQHRSRGTESGNGRDVSAATPTVSTVRSRRSIDSDCSLGAVAAHATPLQWYSLLEKQQRRRLGSCSSHVCTTGTSNEGTSLAPRGQFSTYSKQVQTARICSPSVDEVGGLGEGSGGDNALRGSFKDGISSVTSTERTAVIELHTSASYTRSTVRRLRKYCQSLEVMRQQLRRRLSRSITSSSIPSALEPPYVHMPSSRSCSHSQLPLALPVTAASNLSRPFFTSEYADPEVDATLHDVDETAAVETMIVLHEDGAGTITKRVLDGSHLCISSSAARSSSSQSQNLAAAAASSATSKYKAVVTDGAASRVHRNSPLRLHRPKPQQVLPHSPRDTQVPEDIGEDPRARWHSSSFRSSSCCCSVPVVHLGKRMRSASGSFWGASNPQITPTSTVPLAPSLSNPLRGESPLVARFVVPHTTPFEEGDVKQLPPPQSHGRQTEVTKSASPYHEGQDAPEQVSGLQTGVASRTRSSGRVISQRFAVREASQSTSSKELAITRGSRNSCSSATSEDLVPVKQTSSSTTAAATAAPPRDPTRHLSRTPNPVAFSIAVGVSAAAAPPVSGHFVTPVATSIGEADLRGAQSDTVRRPRPITTSPRTTAGNTTLSPLSVPEPSSEEALPPVASQGQQAIQSPVRHPHVATHAARHRHGGSDGRSNLSEDSLHLSEAGSLGLSPPQNLETNSGGRCKRSNTASFFEEERREASAVMSAGKDFVEGPPPVMENNMVSPDGADSFHSREAAVSSLSSAEKASGFLSPAQLEESSPLQLQRSSTQRLISPSPPRWAAASNTAQNRRYGSADVMVIPQESASQDAVIDLLSPRRPLALPRHRPPFSPPRGIVPPKGDDSSSSANSSLHSLCSTLSDSADGDDDDREVGRGEPCSEGLSGEGEVRGASGCSLLPPSSLKQKTGRRQ</sequence>
<feature type="compositionally biased region" description="Basic and acidic residues" evidence="1">
    <location>
        <begin position="566"/>
        <end position="575"/>
    </location>
</feature>
<gene>
    <name evidence="2" type="ORF">LSCM1_02113</name>
</gene>
<feature type="compositionally biased region" description="Basic residues" evidence="1">
    <location>
        <begin position="1206"/>
        <end position="1219"/>
    </location>
</feature>
<feature type="compositionally biased region" description="Polar residues" evidence="1">
    <location>
        <begin position="1245"/>
        <end position="1264"/>
    </location>
</feature>
<evidence type="ECO:0000313" key="3">
    <source>
        <dbReference type="Proteomes" id="UP000673552"/>
    </source>
</evidence>
<feature type="region of interest" description="Disordered" evidence="1">
    <location>
        <begin position="248"/>
        <end position="268"/>
    </location>
</feature>
<feature type="compositionally biased region" description="Polar residues" evidence="1">
    <location>
        <begin position="1006"/>
        <end position="1016"/>
    </location>
</feature>
<dbReference type="RefSeq" id="XP_067175078.1">
    <property type="nucleotide sequence ID" value="XM_067319703.1"/>
</dbReference>
<name>A0A836KES3_9TRYP</name>
<feature type="compositionally biased region" description="Low complexity" evidence="1">
    <location>
        <begin position="1416"/>
        <end position="1434"/>
    </location>
</feature>
<feature type="compositionally biased region" description="Polar residues" evidence="1">
    <location>
        <begin position="1070"/>
        <end position="1080"/>
    </location>
</feature>
<keyword evidence="3" id="KW-1185">Reference proteome</keyword>
<evidence type="ECO:0000256" key="1">
    <source>
        <dbReference type="SAM" id="MobiDB-lite"/>
    </source>
</evidence>
<feature type="region of interest" description="Disordered" evidence="1">
    <location>
        <begin position="1391"/>
        <end position="1482"/>
    </location>
</feature>
<feature type="compositionally biased region" description="Basic residues" evidence="1">
    <location>
        <begin position="881"/>
        <end position="894"/>
    </location>
</feature>
<feature type="compositionally biased region" description="Polar residues" evidence="1">
    <location>
        <begin position="477"/>
        <end position="491"/>
    </location>
</feature>
<feature type="compositionally biased region" description="Low complexity" evidence="1">
    <location>
        <begin position="1162"/>
        <end position="1195"/>
    </location>
</feature>
<feature type="region of interest" description="Disordered" evidence="1">
    <location>
        <begin position="1053"/>
        <end position="1112"/>
    </location>
</feature>
<feature type="compositionally biased region" description="Low complexity" evidence="1">
    <location>
        <begin position="1089"/>
        <end position="1100"/>
    </location>
</feature>
<feature type="region of interest" description="Disordered" evidence="1">
    <location>
        <begin position="1326"/>
        <end position="1364"/>
    </location>
</feature>
<protein>
    <submittedName>
        <fullName evidence="2">Uncharacterized protein</fullName>
    </submittedName>
</protein>
<feature type="compositionally biased region" description="Polar residues" evidence="1">
    <location>
        <begin position="1330"/>
        <end position="1346"/>
    </location>
</feature>
<proteinExistence type="predicted"/>
<dbReference type="KEGG" id="lmat:92512215"/>
<evidence type="ECO:0000313" key="2">
    <source>
        <dbReference type="EMBL" id="KAG5468140.1"/>
    </source>
</evidence>
<organism evidence="2 3">
    <name type="scientific">Leishmania martiniquensis</name>
    <dbReference type="NCBI Taxonomy" id="1580590"/>
    <lineage>
        <taxon>Eukaryota</taxon>
        <taxon>Discoba</taxon>
        <taxon>Euglenozoa</taxon>
        <taxon>Kinetoplastea</taxon>
        <taxon>Metakinetoplastina</taxon>
        <taxon>Trypanosomatida</taxon>
        <taxon>Trypanosomatidae</taxon>
        <taxon>Leishmaniinae</taxon>
        <taxon>Leishmania</taxon>
    </lineage>
</organism>
<feature type="region of interest" description="Disordered" evidence="1">
    <location>
        <begin position="397"/>
        <end position="499"/>
    </location>
</feature>
<feature type="compositionally biased region" description="Low complexity" evidence="1">
    <location>
        <begin position="423"/>
        <end position="435"/>
    </location>
</feature>
<dbReference type="GeneID" id="92512215"/>
<feature type="region of interest" description="Disordered" evidence="1">
    <location>
        <begin position="876"/>
        <end position="921"/>
    </location>
</feature>
<feature type="region of interest" description="Disordered" evidence="1">
    <location>
        <begin position="566"/>
        <end position="602"/>
    </location>
</feature>
<dbReference type="EMBL" id="JAFEUZ010000034">
    <property type="protein sequence ID" value="KAG5468140.1"/>
    <property type="molecule type" value="Genomic_DNA"/>
</dbReference>
<comment type="caution">
    <text evidence="2">The sequence shown here is derived from an EMBL/GenBank/DDBJ whole genome shotgun (WGS) entry which is preliminary data.</text>
</comment>
<feature type="region of interest" description="Disordered" evidence="1">
    <location>
        <begin position="992"/>
        <end position="1032"/>
    </location>
</feature>
<feature type="region of interest" description="Disordered" evidence="1">
    <location>
        <begin position="1"/>
        <end position="63"/>
    </location>
</feature>
<feature type="region of interest" description="Disordered" evidence="1">
    <location>
        <begin position="1147"/>
        <end position="1289"/>
    </location>
</feature>
<reference evidence="2 3" key="1">
    <citation type="submission" date="2021-03" db="EMBL/GenBank/DDBJ databases">
        <title>Leishmania (Mundinia) martiniquensis Genome sequencing and assembly.</title>
        <authorList>
            <person name="Almutairi H."/>
            <person name="Gatherer D."/>
        </authorList>
    </citation>
    <scope>NUCLEOTIDE SEQUENCE [LARGE SCALE GENOMIC DNA]</scope>
    <source>
        <strain evidence="2">LSCM1</strain>
    </source>
</reference>
<dbReference type="OrthoDB" id="266684at2759"/>